<dbReference type="OrthoDB" id="10296028at2759"/>
<reference evidence="3" key="1">
    <citation type="journal article" date="2015" name="Genome Announc.">
        <title>Draft genome sequence of the cellulolytic fungus Chaetomium globosum.</title>
        <authorList>
            <person name="Cuomo C.A."/>
            <person name="Untereiner W.A."/>
            <person name="Ma L.-J."/>
            <person name="Grabherr M."/>
            <person name="Birren B.W."/>
        </authorList>
    </citation>
    <scope>NUCLEOTIDE SEQUENCE [LARGE SCALE GENOMIC DNA]</scope>
    <source>
        <strain evidence="3">ATCC 6205 / CBS 148.51 / DSM 1962 / NBRC 6347 / NRRL 1970</strain>
    </source>
</reference>
<dbReference type="HOGENOM" id="CLU_2637846_0_0_1"/>
<dbReference type="EMBL" id="CH408029">
    <property type="protein sequence ID" value="EAQ92458.1"/>
    <property type="molecule type" value="Genomic_DNA"/>
</dbReference>
<accession>Q2HGG1</accession>
<dbReference type="VEuPathDB" id="FungiDB:CHGG_00693"/>
<keyword evidence="3" id="KW-1185">Reference proteome</keyword>
<proteinExistence type="predicted"/>
<dbReference type="RefSeq" id="XP_001219914.1">
    <property type="nucleotide sequence ID" value="XM_001219913.1"/>
</dbReference>
<dbReference type="AlphaFoldDB" id="Q2HGG1"/>
<feature type="region of interest" description="Disordered" evidence="1">
    <location>
        <begin position="53"/>
        <end position="77"/>
    </location>
</feature>
<evidence type="ECO:0000313" key="2">
    <source>
        <dbReference type="EMBL" id="EAQ92458.1"/>
    </source>
</evidence>
<protein>
    <submittedName>
        <fullName evidence="2">Uncharacterized protein</fullName>
    </submittedName>
</protein>
<name>Q2HGG1_CHAGB</name>
<dbReference type="InParanoid" id="Q2HGG1"/>
<feature type="compositionally biased region" description="Basic and acidic residues" evidence="1">
    <location>
        <begin position="68"/>
        <end position="77"/>
    </location>
</feature>
<dbReference type="Proteomes" id="UP000001056">
    <property type="component" value="Unassembled WGS sequence"/>
</dbReference>
<evidence type="ECO:0000313" key="3">
    <source>
        <dbReference type="Proteomes" id="UP000001056"/>
    </source>
</evidence>
<dbReference type="GeneID" id="4386918"/>
<organism evidence="2 3">
    <name type="scientific">Chaetomium globosum (strain ATCC 6205 / CBS 148.51 / DSM 1962 / NBRC 6347 / NRRL 1970)</name>
    <name type="common">Soil fungus</name>
    <dbReference type="NCBI Taxonomy" id="306901"/>
    <lineage>
        <taxon>Eukaryota</taxon>
        <taxon>Fungi</taxon>
        <taxon>Dikarya</taxon>
        <taxon>Ascomycota</taxon>
        <taxon>Pezizomycotina</taxon>
        <taxon>Sordariomycetes</taxon>
        <taxon>Sordariomycetidae</taxon>
        <taxon>Sordariales</taxon>
        <taxon>Chaetomiaceae</taxon>
        <taxon>Chaetomium</taxon>
    </lineage>
</organism>
<evidence type="ECO:0000256" key="1">
    <source>
        <dbReference type="SAM" id="MobiDB-lite"/>
    </source>
</evidence>
<sequence length="77" mass="8678">MALPGCHLAVTTRFLFSLWRCDCWRQQHRRPLWACCGTVLATNSCTVTAAPCRPSRQDTADEPNAETASRRIETFPP</sequence>
<gene>
    <name evidence="2" type="ORF">CHGG_00693</name>
</gene>